<gene>
    <name evidence="2" type="ORF">G3I44_06275</name>
</gene>
<organism evidence="2 3">
    <name type="scientific">Halogeometricum borinquense</name>
    <dbReference type="NCBI Taxonomy" id="60847"/>
    <lineage>
        <taxon>Archaea</taxon>
        <taxon>Methanobacteriati</taxon>
        <taxon>Methanobacteriota</taxon>
        <taxon>Stenosarchaea group</taxon>
        <taxon>Halobacteria</taxon>
        <taxon>Halobacteriales</taxon>
        <taxon>Haloferacaceae</taxon>
        <taxon>Halogeometricum</taxon>
    </lineage>
</organism>
<evidence type="ECO:0000313" key="3">
    <source>
        <dbReference type="Proteomes" id="UP000465846"/>
    </source>
</evidence>
<dbReference type="RefSeq" id="WP_163485911.1">
    <property type="nucleotide sequence ID" value="NZ_CP048739.1"/>
</dbReference>
<name>A0A6C0UI17_9EURY</name>
<proteinExistence type="predicted"/>
<dbReference type="SUPFAM" id="SSF69318">
    <property type="entry name" value="Integrin alpha N-terminal domain"/>
    <property type="match status" value="1"/>
</dbReference>
<dbReference type="PANTHER" id="PTHR44103:SF1">
    <property type="entry name" value="PROPROTEIN CONVERTASE P"/>
    <property type="match status" value="1"/>
</dbReference>
<dbReference type="PANTHER" id="PTHR44103">
    <property type="entry name" value="PROPROTEIN CONVERTASE P"/>
    <property type="match status" value="1"/>
</dbReference>
<sequence length="379" mass="42020">MELQHRRLDDSPPCGRMSFCLTTDLTGNGRPDVLVGALGGEYPVTLPVLGKEIDLRKLPGAREAIHRHERNVFWYENPGWERHDVARAPDLSVGGALGDITGTGTVDLVAGQNLNQYDLYWFEQPDDPRESWTRRLVTDDFEKYHDVAVADVDGDGESEVIALSQESEVIFYYDVPADPRREPWPVANRHVVADNINVEGVQVGDIDGDGTVEILAGPNVFHREDDGSWTRERIATGWDWTRVVAADVDGDGESEVIVTEGDLPYQGDRRARLGVFDPPAWTPTILHDDLSNPHSLQLADLDGNGSPDVYVAEMGLESGHNPRQFVFWNRGDGTFEEEVIVEGVPTHEAKLVDLDGDGRLDIVGKSYVEPSVDAWFNVA</sequence>
<dbReference type="Proteomes" id="UP000465846">
    <property type="component" value="Chromosome"/>
</dbReference>
<dbReference type="InterPro" id="IPR028994">
    <property type="entry name" value="Integrin_alpha_N"/>
</dbReference>
<dbReference type="Gene3D" id="2.130.10.130">
    <property type="entry name" value="Integrin alpha, N-terminal"/>
    <property type="match status" value="1"/>
</dbReference>
<evidence type="ECO:0000256" key="1">
    <source>
        <dbReference type="ARBA" id="ARBA00022729"/>
    </source>
</evidence>
<reference evidence="2 3" key="1">
    <citation type="submission" date="2020-02" db="EMBL/GenBank/DDBJ databases">
        <title>Whole genome sequence of Halogeometricum borinquense strain wsp4.</title>
        <authorList>
            <person name="Verma D.K."/>
            <person name="Gopal K."/>
            <person name="Prasad E.S."/>
        </authorList>
    </citation>
    <scope>NUCLEOTIDE SEQUENCE [LARGE SCALE GENOMIC DNA]</scope>
    <source>
        <strain evidence="3">wsp4</strain>
    </source>
</reference>
<accession>A0A6C0UI17</accession>
<dbReference type="EMBL" id="CP048739">
    <property type="protein sequence ID" value="QIB73931.1"/>
    <property type="molecule type" value="Genomic_DNA"/>
</dbReference>
<dbReference type="InterPro" id="IPR013517">
    <property type="entry name" value="FG-GAP"/>
</dbReference>
<dbReference type="AlphaFoldDB" id="A0A6C0UI17"/>
<protein>
    <submittedName>
        <fullName evidence="2">VCBS repeat-containing protein</fullName>
    </submittedName>
</protein>
<dbReference type="GeneID" id="44078990"/>
<keyword evidence="1" id="KW-0732">Signal</keyword>
<evidence type="ECO:0000313" key="2">
    <source>
        <dbReference type="EMBL" id="QIB73931.1"/>
    </source>
</evidence>
<dbReference type="Pfam" id="PF13517">
    <property type="entry name" value="FG-GAP_3"/>
    <property type="match status" value="1"/>
</dbReference>